<dbReference type="EMBL" id="MN740597">
    <property type="protein sequence ID" value="QHS78490.1"/>
    <property type="molecule type" value="Genomic_DNA"/>
</dbReference>
<organism evidence="1">
    <name type="scientific">viral metagenome</name>
    <dbReference type="NCBI Taxonomy" id="1070528"/>
    <lineage>
        <taxon>unclassified sequences</taxon>
        <taxon>metagenomes</taxon>
        <taxon>organismal metagenomes</taxon>
    </lineage>
</organism>
<proteinExistence type="predicted"/>
<dbReference type="AlphaFoldDB" id="A0A6C0AGC1"/>
<protein>
    <submittedName>
        <fullName evidence="1">Uncharacterized protein</fullName>
    </submittedName>
</protein>
<name>A0A6C0AGC1_9ZZZZ</name>
<reference evidence="1" key="1">
    <citation type="journal article" date="2020" name="Nature">
        <title>Giant virus diversity and host interactions through global metagenomics.</title>
        <authorList>
            <person name="Schulz F."/>
            <person name="Roux S."/>
            <person name="Paez-Espino D."/>
            <person name="Jungbluth S."/>
            <person name="Walsh D.A."/>
            <person name="Denef V.J."/>
            <person name="McMahon K.D."/>
            <person name="Konstantinidis K.T."/>
            <person name="Eloe-Fadrosh E.A."/>
            <person name="Kyrpides N.C."/>
            <person name="Woyke T."/>
        </authorList>
    </citation>
    <scope>NUCLEOTIDE SEQUENCE</scope>
    <source>
        <strain evidence="1">GVMAG-S-1021933-23</strain>
    </source>
</reference>
<accession>A0A6C0AGC1</accession>
<evidence type="ECO:0000313" key="1">
    <source>
        <dbReference type="EMBL" id="QHS78490.1"/>
    </source>
</evidence>
<sequence length="116" mass="14122">MSNIDKLNELTLDQIMPIYEHIDGWFAFYLYNNVYIKNYMVNAINNYVGNTFFYKGKKYTFLQEIKIFILNKKHEIEIDLNFYEKTNMEIEISLFKNGYSFNSFKIREKLYYSVPD</sequence>